<organism evidence="1 2">
    <name type="scientific">Fictibacillus iocasae</name>
    <dbReference type="NCBI Taxonomy" id="2715437"/>
    <lineage>
        <taxon>Bacteria</taxon>
        <taxon>Bacillati</taxon>
        <taxon>Bacillota</taxon>
        <taxon>Bacilli</taxon>
        <taxon>Bacillales</taxon>
        <taxon>Fictibacillaceae</taxon>
        <taxon>Fictibacillus</taxon>
    </lineage>
</organism>
<comment type="caution">
    <text evidence="1">The sequence shown here is derived from an EMBL/GenBank/DDBJ whole genome shotgun (WGS) entry which is preliminary data.</text>
</comment>
<name>A0ABW2NT49_9BACL</name>
<gene>
    <name evidence="1" type="ORF">ACFQPF_13790</name>
</gene>
<reference evidence="2" key="1">
    <citation type="journal article" date="2019" name="Int. J. Syst. Evol. Microbiol.">
        <title>The Global Catalogue of Microorganisms (GCM) 10K type strain sequencing project: providing services to taxonomists for standard genome sequencing and annotation.</title>
        <authorList>
            <consortium name="The Broad Institute Genomics Platform"/>
            <consortium name="The Broad Institute Genome Sequencing Center for Infectious Disease"/>
            <person name="Wu L."/>
            <person name="Ma J."/>
        </authorList>
    </citation>
    <scope>NUCLEOTIDE SEQUENCE [LARGE SCALE GENOMIC DNA]</scope>
    <source>
        <strain evidence="2">NBRC 106396</strain>
    </source>
</reference>
<dbReference type="RefSeq" id="WP_379750310.1">
    <property type="nucleotide sequence ID" value="NZ_JBHTCP010000046.1"/>
</dbReference>
<evidence type="ECO:0000313" key="2">
    <source>
        <dbReference type="Proteomes" id="UP001596549"/>
    </source>
</evidence>
<evidence type="ECO:0008006" key="3">
    <source>
        <dbReference type="Google" id="ProtNLM"/>
    </source>
</evidence>
<evidence type="ECO:0000313" key="1">
    <source>
        <dbReference type="EMBL" id="MFC7372746.1"/>
    </source>
</evidence>
<proteinExistence type="predicted"/>
<sequence>MVCPNCKRKDIGKIGVNQYYCWNCFIELSIQKGKLALHQVEADGSLTSLDDLFEESDLAIDLDAEAQ</sequence>
<keyword evidence="2" id="KW-1185">Reference proteome</keyword>
<accession>A0ABW2NT49</accession>
<dbReference type="Proteomes" id="UP001596549">
    <property type="component" value="Unassembled WGS sequence"/>
</dbReference>
<protein>
    <recommendedName>
        <fullName evidence="3">Zn-ribbon containing protein</fullName>
    </recommendedName>
</protein>
<dbReference type="EMBL" id="JBHTCP010000046">
    <property type="protein sequence ID" value="MFC7372746.1"/>
    <property type="molecule type" value="Genomic_DNA"/>
</dbReference>